<dbReference type="EMBL" id="KQ981636">
    <property type="protein sequence ID" value="KYN38751.1"/>
    <property type="molecule type" value="Genomic_DNA"/>
</dbReference>
<name>A0A195FEE7_9HYME</name>
<sequence length="37" mass="4578">MWFCCRRSNALLCIDEHWTCIKRITHMNLCFGQYRNN</sequence>
<reference evidence="1 2" key="1">
    <citation type="submission" date="2016-03" db="EMBL/GenBank/DDBJ databases">
        <title>Trachymyrmex septentrionalis WGS genome.</title>
        <authorList>
            <person name="Nygaard S."/>
            <person name="Hu H."/>
            <person name="Boomsma J."/>
            <person name="Zhang G."/>
        </authorList>
    </citation>
    <scope>NUCLEOTIDE SEQUENCE [LARGE SCALE GENOMIC DNA]</scope>
    <source>
        <strain evidence="1">Tsep2-gDNA-1</strain>
        <tissue evidence="1">Whole body</tissue>
    </source>
</reference>
<protein>
    <submittedName>
        <fullName evidence="1">Uncharacterized protein</fullName>
    </submittedName>
</protein>
<evidence type="ECO:0000313" key="2">
    <source>
        <dbReference type="Proteomes" id="UP000078541"/>
    </source>
</evidence>
<dbReference type="AlphaFoldDB" id="A0A195FEE7"/>
<accession>A0A195FEE7</accession>
<evidence type="ECO:0000313" key="1">
    <source>
        <dbReference type="EMBL" id="KYN38751.1"/>
    </source>
</evidence>
<organism evidence="1 2">
    <name type="scientific">Trachymyrmex septentrionalis</name>
    <dbReference type="NCBI Taxonomy" id="34720"/>
    <lineage>
        <taxon>Eukaryota</taxon>
        <taxon>Metazoa</taxon>
        <taxon>Ecdysozoa</taxon>
        <taxon>Arthropoda</taxon>
        <taxon>Hexapoda</taxon>
        <taxon>Insecta</taxon>
        <taxon>Pterygota</taxon>
        <taxon>Neoptera</taxon>
        <taxon>Endopterygota</taxon>
        <taxon>Hymenoptera</taxon>
        <taxon>Apocrita</taxon>
        <taxon>Aculeata</taxon>
        <taxon>Formicoidea</taxon>
        <taxon>Formicidae</taxon>
        <taxon>Myrmicinae</taxon>
        <taxon>Trachymyrmex</taxon>
    </lineage>
</organism>
<keyword evidence="2" id="KW-1185">Reference proteome</keyword>
<dbReference type="Proteomes" id="UP000078541">
    <property type="component" value="Unassembled WGS sequence"/>
</dbReference>
<gene>
    <name evidence="1" type="ORF">ALC56_06750</name>
</gene>
<proteinExistence type="predicted"/>